<dbReference type="InterPro" id="IPR007061">
    <property type="entry name" value="MST-like"/>
</dbReference>
<gene>
    <name evidence="1" type="ORF">GKO32_02345</name>
</gene>
<dbReference type="EMBL" id="WMBA01000002">
    <property type="protein sequence ID" value="MTD52821.1"/>
    <property type="molecule type" value="Genomic_DNA"/>
</dbReference>
<sequence length="151" mass="16919">MLTTEEYLYFTDRAFDGMAAVLTELGDELANRRPELPGANTPYAIVTHCIGVVDHWAGRLVAGRPLERDRDAEFRASGKVADLLARIEEAKGRLREYVAVAEPRAPLHEEAMPRYRDTLIGRTQGAALQHVYEELAQHHGQLELTRDVLLG</sequence>
<comment type="caution">
    <text evidence="1">The sequence shown here is derived from an EMBL/GenBank/DDBJ whole genome shotgun (WGS) entry which is preliminary data.</text>
</comment>
<dbReference type="AlphaFoldDB" id="A0A6N7YZC7"/>
<proteinExistence type="predicted"/>
<reference evidence="1 2" key="1">
    <citation type="submission" date="2019-11" db="EMBL/GenBank/DDBJ databases">
        <title>Draft genome of Amycolatopsis RM579.</title>
        <authorList>
            <person name="Duangmal K."/>
            <person name="Mingma R."/>
        </authorList>
    </citation>
    <scope>NUCLEOTIDE SEQUENCE [LARGE SCALE GENOMIC DNA]</scope>
    <source>
        <strain evidence="1 2">RM579</strain>
    </source>
</reference>
<organism evidence="1 2">
    <name type="scientific">Amycolatopsis pithecellobii</name>
    <dbReference type="NCBI Taxonomy" id="664692"/>
    <lineage>
        <taxon>Bacteria</taxon>
        <taxon>Bacillati</taxon>
        <taxon>Actinomycetota</taxon>
        <taxon>Actinomycetes</taxon>
        <taxon>Pseudonocardiales</taxon>
        <taxon>Pseudonocardiaceae</taxon>
        <taxon>Amycolatopsis</taxon>
    </lineage>
</organism>
<evidence type="ECO:0000313" key="1">
    <source>
        <dbReference type="EMBL" id="MTD52821.1"/>
    </source>
</evidence>
<name>A0A6N7YZC7_9PSEU</name>
<dbReference type="InterPro" id="IPR034660">
    <property type="entry name" value="DinB/YfiT-like"/>
</dbReference>
<dbReference type="RefSeq" id="WP_312867432.1">
    <property type="nucleotide sequence ID" value="NZ_WMBA01000002.1"/>
</dbReference>
<accession>A0A6N7YZC7</accession>
<evidence type="ECO:0000313" key="2">
    <source>
        <dbReference type="Proteomes" id="UP000440096"/>
    </source>
</evidence>
<protein>
    <submittedName>
        <fullName evidence="1">DUF664 domain-containing protein</fullName>
    </submittedName>
</protein>
<keyword evidence="2" id="KW-1185">Reference proteome</keyword>
<dbReference type="Pfam" id="PF04978">
    <property type="entry name" value="MST"/>
    <property type="match status" value="1"/>
</dbReference>
<dbReference type="SUPFAM" id="SSF109854">
    <property type="entry name" value="DinB/YfiT-like putative metalloenzymes"/>
    <property type="match status" value="1"/>
</dbReference>
<dbReference type="Gene3D" id="1.20.120.450">
    <property type="entry name" value="dinb family like domain"/>
    <property type="match status" value="1"/>
</dbReference>
<dbReference type="Proteomes" id="UP000440096">
    <property type="component" value="Unassembled WGS sequence"/>
</dbReference>